<sequence>MNTKKLILEKILYCEEWLKKLMNQNKMEKVIVGMEPTGHYWLNLAHFLKEQNIKFVVVNPIGSRSLKFQLVILDQILS</sequence>
<gene>
    <name evidence="2" type="ORF">BAVI_23383</name>
</gene>
<dbReference type="GO" id="GO:0006313">
    <property type="term" value="P:DNA transposition"/>
    <property type="evidence" value="ECO:0007669"/>
    <property type="project" value="InterPro"/>
</dbReference>
<dbReference type="Pfam" id="PF01548">
    <property type="entry name" value="DEDD_Tnp_IS110"/>
    <property type="match status" value="1"/>
</dbReference>
<evidence type="ECO:0000259" key="1">
    <source>
        <dbReference type="Pfam" id="PF01548"/>
    </source>
</evidence>
<evidence type="ECO:0000313" key="3">
    <source>
        <dbReference type="Proteomes" id="UP000018877"/>
    </source>
</evidence>
<protein>
    <submittedName>
        <fullName evidence="2">Transposase</fullName>
    </submittedName>
</protein>
<dbReference type="GO" id="GO:0004803">
    <property type="term" value="F:transposase activity"/>
    <property type="evidence" value="ECO:0007669"/>
    <property type="project" value="InterPro"/>
</dbReference>
<proteinExistence type="predicted"/>
<evidence type="ECO:0000313" key="2">
    <source>
        <dbReference type="EMBL" id="ETI66263.1"/>
    </source>
</evidence>
<name>A0AB94IGM5_9BACI</name>
<dbReference type="InterPro" id="IPR002525">
    <property type="entry name" value="Transp_IS110-like_N"/>
</dbReference>
<accession>A0AB94IGM5</accession>
<dbReference type="Proteomes" id="UP000018877">
    <property type="component" value="Unassembled WGS sequence"/>
</dbReference>
<keyword evidence="3" id="KW-1185">Reference proteome</keyword>
<feature type="domain" description="Transposase IS110-like N-terminal" evidence="1">
    <location>
        <begin position="16"/>
        <end position="65"/>
    </location>
</feature>
<reference evidence="2 3" key="1">
    <citation type="journal article" date="2014" name="Environ. Microbiol.">
        <title>The nitrate-ammonifying and nosZ-carrying bacterium Bacillus vireti is a potent source and sink for nitric and nitrous oxide under high nitrate conditions.</title>
        <authorList>
            <person name="Mania D."/>
            <person name="Heylen K."/>
            <person name="van Spanning R.J."/>
            <person name="Frostegard A."/>
        </authorList>
    </citation>
    <scope>NUCLEOTIDE SEQUENCE [LARGE SCALE GENOMIC DNA]</scope>
    <source>
        <strain evidence="2 3">LMG 21834</strain>
    </source>
</reference>
<dbReference type="EMBL" id="ALAN01000155">
    <property type="protein sequence ID" value="ETI66263.1"/>
    <property type="molecule type" value="Genomic_DNA"/>
</dbReference>
<dbReference type="AlphaFoldDB" id="A0AB94IGM5"/>
<comment type="caution">
    <text evidence="2">The sequence shown here is derived from an EMBL/GenBank/DDBJ whole genome shotgun (WGS) entry which is preliminary data.</text>
</comment>
<organism evidence="2 3">
    <name type="scientific">Neobacillus vireti LMG 21834</name>
    <dbReference type="NCBI Taxonomy" id="1131730"/>
    <lineage>
        <taxon>Bacteria</taxon>
        <taxon>Bacillati</taxon>
        <taxon>Bacillota</taxon>
        <taxon>Bacilli</taxon>
        <taxon>Bacillales</taxon>
        <taxon>Bacillaceae</taxon>
        <taxon>Neobacillus</taxon>
    </lineage>
</organism>
<dbReference type="GO" id="GO:0003677">
    <property type="term" value="F:DNA binding"/>
    <property type="evidence" value="ECO:0007669"/>
    <property type="project" value="InterPro"/>
</dbReference>